<proteinExistence type="predicted"/>
<dbReference type="GO" id="GO:0016491">
    <property type="term" value="F:oxidoreductase activity"/>
    <property type="evidence" value="ECO:0007669"/>
    <property type="project" value="UniProtKB-KW"/>
</dbReference>
<dbReference type="InterPro" id="IPR051267">
    <property type="entry name" value="STEAP_metalloreductase"/>
</dbReference>
<dbReference type="AlphaFoldDB" id="A0A2P2E1K1"/>
<evidence type="ECO:0000313" key="4">
    <source>
        <dbReference type="Proteomes" id="UP000245133"/>
    </source>
</evidence>
<keyword evidence="1" id="KW-0560">Oxidoreductase</keyword>
<evidence type="ECO:0000313" key="3">
    <source>
        <dbReference type="EMBL" id="GBF50759.1"/>
    </source>
</evidence>
<dbReference type="Proteomes" id="UP000245133">
    <property type="component" value="Unassembled WGS sequence"/>
</dbReference>
<dbReference type="InterPro" id="IPR036291">
    <property type="entry name" value="NAD(P)-bd_dom_sf"/>
</dbReference>
<dbReference type="RefSeq" id="WP_167836989.1">
    <property type="nucleotide sequence ID" value="NZ_BFBB01000007.1"/>
</dbReference>
<organism evidence="3 4">
    <name type="scientific">Leptospira ryugenii</name>
    <dbReference type="NCBI Taxonomy" id="1917863"/>
    <lineage>
        <taxon>Bacteria</taxon>
        <taxon>Pseudomonadati</taxon>
        <taxon>Spirochaetota</taxon>
        <taxon>Spirochaetia</taxon>
        <taxon>Leptospirales</taxon>
        <taxon>Leptospiraceae</taxon>
        <taxon>Leptospira</taxon>
    </lineage>
</organism>
<gene>
    <name evidence="3" type="ORF">LPTSP4_22860</name>
</gene>
<dbReference type="InterPro" id="IPR028939">
    <property type="entry name" value="P5C_Rdtase_cat_N"/>
</dbReference>
<reference evidence="3 4" key="1">
    <citation type="submission" date="2018-02" db="EMBL/GenBank/DDBJ databases">
        <title>Novel Leptospira species isolated from soil and water in Japan.</title>
        <authorList>
            <person name="Nakao R."/>
            <person name="Masuzawa T."/>
        </authorList>
    </citation>
    <scope>NUCLEOTIDE SEQUENCE [LARGE SCALE GENOMIC DNA]</scope>
    <source>
        <strain evidence="3 4">YH101</strain>
    </source>
</reference>
<dbReference type="SUPFAM" id="SSF51735">
    <property type="entry name" value="NAD(P)-binding Rossmann-fold domains"/>
    <property type="match status" value="1"/>
</dbReference>
<keyword evidence="4" id="KW-1185">Reference proteome</keyword>
<evidence type="ECO:0000256" key="1">
    <source>
        <dbReference type="ARBA" id="ARBA00023002"/>
    </source>
</evidence>
<dbReference type="EMBL" id="BFBB01000007">
    <property type="protein sequence ID" value="GBF50759.1"/>
    <property type="molecule type" value="Genomic_DNA"/>
</dbReference>
<dbReference type="PANTHER" id="PTHR14239">
    <property type="entry name" value="DUDULIN-RELATED"/>
    <property type="match status" value="1"/>
</dbReference>
<comment type="caution">
    <text evidence="3">The sequence shown here is derived from an EMBL/GenBank/DDBJ whole genome shotgun (WGS) entry which is preliminary data.</text>
</comment>
<dbReference type="Gene3D" id="3.40.50.720">
    <property type="entry name" value="NAD(P)-binding Rossmann-like Domain"/>
    <property type="match status" value="1"/>
</dbReference>
<dbReference type="Pfam" id="PF03807">
    <property type="entry name" value="F420_oxidored"/>
    <property type="match status" value="1"/>
</dbReference>
<protein>
    <submittedName>
        <fullName evidence="3">NADP oxidoreductase coenzyme F420-dependent</fullName>
    </submittedName>
</protein>
<sequence>MKIGILGSGVVGNTLADGFINKGFMVIRGTRDPDKLKDWEKRIGQQGKVTFFKEAAEESDLVVLAVKGSAAEEIVKDISDSITGKCVLDATNPISNDPPVNGVLSFFTSLQESLMERLQKISPEALFVKAFSCVGSSFMVDPKFQEGKPTMFICGNDEKAKIQANTILQSFGWEVEDLGKAEAARAIEPLCILWCLPGFLHNRWNHAFRLLKK</sequence>
<accession>A0A2P2E1K1</accession>
<name>A0A2P2E1K1_9LEPT</name>
<feature type="domain" description="Pyrroline-5-carboxylate reductase catalytic N-terminal" evidence="2">
    <location>
        <begin position="2"/>
        <end position="93"/>
    </location>
</feature>
<evidence type="ECO:0000259" key="2">
    <source>
        <dbReference type="Pfam" id="PF03807"/>
    </source>
</evidence>